<keyword evidence="5 6" id="KW-0946">Virion</keyword>
<evidence type="ECO:0000256" key="7">
    <source>
        <dbReference type="SAM" id="MobiDB-lite"/>
    </source>
</evidence>
<dbReference type="GO" id="GO:0039615">
    <property type="term" value="C:T=1 icosahedral viral capsid"/>
    <property type="evidence" value="ECO:0007669"/>
    <property type="project" value="UniProtKB-UniRule"/>
</dbReference>
<feature type="compositionally biased region" description="Acidic residues" evidence="7">
    <location>
        <begin position="617"/>
        <end position="626"/>
    </location>
</feature>
<evidence type="ECO:0000256" key="1">
    <source>
        <dbReference type="ARBA" id="ARBA00004328"/>
    </source>
</evidence>
<keyword evidence="4 6" id="KW-0167">Capsid protein</keyword>
<proteinExistence type="inferred from homology"/>
<dbReference type="Pfam" id="PF02956">
    <property type="entry name" value="TT_ORF1"/>
    <property type="match status" value="1"/>
</dbReference>
<evidence type="ECO:0000256" key="6">
    <source>
        <dbReference type="RuleBase" id="RU361230"/>
    </source>
</evidence>
<dbReference type="InterPro" id="IPR004219">
    <property type="entry name" value="TTvirus_Unk"/>
</dbReference>
<name>A0AAU8H4M8_9VIRU</name>
<accession>A0AAU8H4M8</accession>
<keyword evidence="3 6" id="KW-1140">T=1 icosahedral capsid protein</keyword>
<comment type="subcellular location">
    <subcellularLocation>
        <location evidence="1 6">Virion</location>
    </subcellularLocation>
</comment>
<comment type="similarity">
    <text evidence="2 6">Belongs to the anelloviridae capsid protein family.</text>
</comment>
<evidence type="ECO:0000256" key="3">
    <source>
        <dbReference type="ARBA" id="ARBA00022431"/>
    </source>
</evidence>
<evidence type="ECO:0000256" key="5">
    <source>
        <dbReference type="ARBA" id="ARBA00022844"/>
    </source>
</evidence>
<evidence type="ECO:0000256" key="4">
    <source>
        <dbReference type="ARBA" id="ARBA00022561"/>
    </source>
</evidence>
<sequence length="657" mass="77605">MPYYNYWRYPRWRRRRRLWRRRPRGFIRRRLWRRRFPVRRRKRKLKRLTIREWQPYCIRKCTIKGMYCLLQCHKYRLTNNWAQYEASTVPQHEPGGGGFSILRFNLDALYEQNQLCRNVWTKSNKNLPLVRYTGMSFKIYRPDDVDLVVKIQNCYPMTATPLLYTSTQPAIALMSRNSYKIPSKKTQPRGKPYKKIRVPPPAQMQNGWYFQKDIVKTGLVLITTTAASFDHYYISTKAENNNISLLTLNTTIFQNRFFKNTSTTGYYPKENFYIYATENGDDNPKHKDMIWLGNTQEYQLGQTVDSMSGSDATQKIQAYLGNRKHWGNMFHHDYINKQRTLWLSKKPPAQAITTTNFNNPIGTDFTKMHQELIEEVRYNPQKDTGKDTKVYLLPNWKDESGWDPPNDTDLILEGFPAWLIIWGFLDFQLKLAKVTQIAAHYMVVIQSPYFEPKKSHYIFLDQSFYDGTSPFLDERTTVDNLNWYPMTHFQQQALDTLGSAGPATAKLNGKNMVEAKCEYKFHFKFGGCVPPMEKAKDPSEQPIYPIPHNIIQPTSLQSPETPIEQFLYSFDQRRGYLTEKAAQRITKDWTFTDSLFTDPKSTATDLQLQHPQKEEDQTSEEEAQEETLFEQLNLQRRKQQKLRQRIKLLLAQIQSIE</sequence>
<organism evidence="8">
    <name type="scientific">Betatorquevirus homini20</name>
    <dbReference type="NCBI Taxonomy" id="3052007"/>
    <lineage>
        <taxon>Viruses</taxon>
        <taxon>Monodnaviria</taxon>
        <taxon>Shotokuvirae</taxon>
        <taxon>Commensaviricota</taxon>
        <taxon>Cardeaviricetes</taxon>
        <taxon>Sanitavirales</taxon>
        <taxon>Anelloviridae</taxon>
        <taxon>Betatorquevirus</taxon>
    </lineage>
</organism>
<protein>
    <recommendedName>
        <fullName evidence="6">Capsid protein</fullName>
    </recommendedName>
</protein>
<dbReference type="EMBL" id="PP816673">
    <property type="protein sequence ID" value="XCH55919.1"/>
    <property type="molecule type" value="Genomic_DNA"/>
</dbReference>
<evidence type="ECO:0000256" key="2">
    <source>
        <dbReference type="ARBA" id="ARBA00006131"/>
    </source>
</evidence>
<feature type="region of interest" description="Disordered" evidence="7">
    <location>
        <begin position="605"/>
        <end position="626"/>
    </location>
</feature>
<evidence type="ECO:0000313" key="8">
    <source>
        <dbReference type="EMBL" id="XCH55919.1"/>
    </source>
</evidence>
<reference evidence="8" key="1">
    <citation type="submission" date="2024-05" db="EMBL/GenBank/DDBJ databases">
        <authorList>
            <person name="Laubscher F."/>
            <person name="Chudzinski V."/>
            <person name="Cordey S."/>
            <person name="Hosszu-Fellous K."/>
            <person name="Kaiser L."/>
        </authorList>
    </citation>
    <scope>NUCLEOTIDE SEQUENCE</scope>
    <source>
        <strain evidence="8">GE-0954-24-446</strain>
    </source>
</reference>
<comment type="function">
    <text evidence="6">Self-assembles to form an icosahedral capsid.</text>
</comment>